<name>M0HMB4_HALGM</name>
<evidence type="ECO:0000313" key="2">
    <source>
        <dbReference type="EMBL" id="ELZ84923.1"/>
    </source>
</evidence>
<keyword evidence="1" id="KW-1133">Transmembrane helix</keyword>
<dbReference type="EMBL" id="AOLJ01000007">
    <property type="protein sequence ID" value="ELZ84923.1"/>
    <property type="molecule type" value="Genomic_DNA"/>
</dbReference>
<proteinExistence type="predicted"/>
<keyword evidence="1" id="KW-0472">Membrane</keyword>
<reference evidence="2 3" key="1">
    <citation type="journal article" date="2014" name="PLoS Genet.">
        <title>Phylogenetically driven sequencing of extremely halophilic archaea reveals strategies for static and dynamic osmo-response.</title>
        <authorList>
            <person name="Becker E.A."/>
            <person name="Seitzer P.M."/>
            <person name="Tritt A."/>
            <person name="Larsen D."/>
            <person name="Krusor M."/>
            <person name="Yao A.I."/>
            <person name="Wu D."/>
            <person name="Madern D."/>
            <person name="Eisen J.A."/>
            <person name="Darling A.E."/>
            <person name="Facciotti M.T."/>
        </authorList>
    </citation>
    <scope>NUCLEOTIDE SEQUENCE [LARGE SCALE GENOMIC DNA]</scope>
    <source>
        <strain evidence="3">ATCC 33959 / DSM 4427 / JCM 8863 / NBRC 102184 / NCIMB 2188 / Ma 2.38</strain>
    </source>
</reference>
<protein>
    <submittedName>
        <fullName evidence="2">Uncharacterized protein</fullName>
    </submittedName>
</protein>
<dbReference type="AlphaFoldDB" id="M0HMB4"/>
<feature type="transmembrane region" description="Helical" evidence="1">
    <location>
        <begin position="229"/>
        <end position="251"/>
    </location>
</feature>
<sequence>MTDPTPLGERLDSEVRLDSWANDSYLSLGGSPDETRLHYTYNESFGDSEYDEVTATGYHRLHLPEASASSTFRVSTVPVRVDVATGEARFRVTEPSTTEPKISVMPGEHFGDGVSFEFLAPSAGDTYLLYSTTKGTQRDSVLAGETVSLADDDSKEILHIRKSASTESESSGSGFFGSGGGSVTDVANDYVPAMPVLNPGLVAALVLVIVAGAVAYTERRTSSTRSKPVYERPLVLLALVVAGFVGILLISPESITGPVKSALDTALPLASVLGVMLAVGGLGYWWYTRRQTRIAEAKAPENVFRIGGDDK</sequence>
<dbReference type="PATRIC" id="fig|1227459.3.peg.516"/>
<keyword evidence="3" id="KW-1185">Reference proteome</keyword>
<feature type="transmembrane region" description="Helical" evidence="1">
    <location>
        <begin position="196"/>
        <end position="217"/>
    </location>
</feature>
<organism evidence="2 3">
    <name type="scientific">Haloferax gibbonsii (strain ATCC 33959 / DSM 4427 / JCM 8863 / NBRC 102184 / NCIMB 2188 / Ma 2.38)</name>
    <dbReference type="NCBI Taxonomy" id="1227459"/>
    <lineage>
        <taxon>Archaea</taxon>
        <taxon>Methanobacteriati</taxon>
        <taxon>Methanobacteriota</taxon>
        <taxon>Stenosarchaea group</taxon>
        <taxon>Halobacteria</taxon>
        <taxon>Halobacteriales</taxon>
        <taxon>Haloferacaceae</taxon>
        <taxon>Haloferax</taxon>
    </lineage>
</organism>
<dbReference type="Proteomes" id="UP000011571">
    <property type="component" value="Unassembled WGS sequence"/>
</dbReference>
<gene>
    <name evidence="2" type="ORF">C454_02805</name>
</gene>
<comment type="caution">
    <text evidence="2">The sequence shown here is derived from an EMBL/GenBank/DDBJ whole genome shotgun (WGS) entry which is preliminary data.</text>
</comment>
<evidence type="ECO:0000256" key="1">
    <source>
        <dbReference type="SAM" id="Phobius"/>
    </source>
</evidence>
<evidence type="ECO:0000313" key="3">
    <source>
        <dbReference type="Proteomes" id="UP000011571"/>
    </source>
</evidence>
<accession>M0HMB4</accession>
<feature type="transmembrane region" description="Helical" evidence="1">
    <location>
        <begin position="266"/>
        <end position="287"/>
    </location>
</feature>
<keyword evidence="1" id="KW-0812">Transmembrane</keyword>